<organism evidence="12 13">
    <name type="scientific">Biomaibacter acetigenes</name>
    <dbReference type="NCBI Taxonomy" id="2316383"/>
    <lineage>
        <taxon>Bacteria</taxon>
        <taxon>Bacillati</taxon>
        <taxon>Bacillota</taxon>
        <taxon>Clostridia</taxon>
        <taxon>Thermosediminibacterales</taxon>
        <taxon>Tepidanaerobacteraceae</taxon>
        <taxon>Biomaibacter</taxon>
    </lineage>
</organism>
<gene>
    <name evidence="12" type="ORF">D2962_05925</name>
</gene>
<dbReference type="PROSITE" id="PS51202">
    <property type="entry name" value="RCK_C"/>
    <property type="match status" value="1"/>
</dbReference>
<dbReference type="GO" id="GO:0034707">
    <property type="term" value="C:chloride channel complex"/>
    <property type="evidence" value="ECO:0007669"/>
    <property type="project" value="UniProtKB-KW"/>
</dbReference>
<dbReference type="CDD" id="cd01031">
    <property type="entry name" value="EriC"/>
    <property type="match status" value="1"/>
</dbReference>
<dbReference type="KEGG" id="bacg:D2962_05925"/>
<feature type="transmembrane region" description="Helical" evidence="10">
    <location>
        <begin position="398"/>
        <end position="416"/>
    </location>
</feature>
<dbReference type="AlphaFoldDB" id="A0A3G2R4E7"/>
<evidence type="ECO:0000256" key="10">
    <source>
        <dbReference type="SAM" id="Phobius"/>
    </source>
</evidence>
<dbReference type="InterPro" id="IPR050368">
    <property type="entry name" value="ClC-type_chloride_channel"/>
</dbReference>
<evidence type="ECO:0000313" key="13">
    <source>
        <dbReference type="Proteomes" id="UP000280960"/>
    </source>
</evidence>
<name>A0A3G2R4E7_9FIRM</name>
<dbReference type="InterPro" id="IPR006037">
    <property type="entry name" value="RCK_C"/>
</dbReference>
<accession>A0A3G2R4E7</accession>
<evidence type="ECO:0000256" key="2">
    <source>
        <dbReference type="ARBA" id="ARBA00022448"/>
    </source>
</evidence>
<feature type="transmembrane region" description="Helical" evidence="10">
    <location>
        <begin position="335"/>
        <end position="359"/>
    </location>
</feature>
<feature type="transmembrane region" description="Helical" evidence="10">
    <location>
        <begin position="306"/>
        <end position="323"/>
    </location>
</feature>
<dbReference type="Gene3D" id="3.30.70.1450">
    <property type="entry name" value="Regulator of K+ conductance, C-terminal domain"/>
    <property type="match status" value="1"/>
</dbReference>
<dbReference type="GO" id="GO:0008324">
    <property type="term" value="F:monoatomic cation transmembrane transporter activity"/>
    <property type="evidence" value="ECO:0007669"/>
    <property type="project" value="InterPro"/>
</dbReference>
<feature type="transmembrane region" description="Helical" evidence="10">
    <location>
        <begin position="277"/>
        <end position="300"/>
    </location>
</feature>
<evidence type="ECO:0000313" key="12">
    <source>
        <dbReference type="EMBL" id="AYO30215.1"/>
    </source>
</evidence>
<feature type="transmembrane region" description="Helical" evidence="10">
    <location>
        <begin position="161"/>
        <end position="186"/>
    </location>
</feature>
<evidence type="ECO:0000256" key="9">
    <source>
        <dbReference type="ARBA" id="ARBA00023303"/>
    </source>
</evidence>
<dbReference type="Proteomes" id="UP000280960">
    <property type="component" value="Chromosome"/>
</dbReference>
<dbReference type="PANTHER" id="PTHR43427:SF6">
    <property type="entry name" value="CHLORIDE CHANNEL PROTEIN CLC-E"/>
    <property type="match status" value="1"/>
</dbReference>
<feature type="transmembrane region" description="Helical" evidence="10">
    <location>
        <begin position="63"/>
        <end position="81"/>
    </location>
</feature>
<keyword evidence="13" id="KW-1185">Reference proteome</keyword>
<feature type="transmembrane region" description="Helical" evidence="10">
    <location>
        <begin position="113"/>
        <end position="131"/>
    </location>
</feature>
<keyword evidence="7" id="KW-0869">Chloride channel</keyword>
<feature type="transmembrane region" description="Helical" evidence="10">
    <location>
        <begin position="22"/>
        <end position="43"/>
    </location>
</feature>
<dbReference type="EMBL" id="CP033169">
    <property type="protein sequence ID" value="AYO30215.1"/>
    <property type="molecule type" value="Genomic_DNA"/>
</dbReference>
<dbReference type="RefSeq" id="WP_120767016.1">
    <property type="nucleotide sequence ID" value="NZ_CP033169.1"/>
</dbReference>
<comment type="subcellular location">
    <subcellularLocation>
        <location evidence="1">Membrane</location>
        <topology evidence="1">Multi-pass membrane protein</topology>
    </subcellularLocation>
</comment>
<dbReference type="PRINTS" id="PR00762">
    <property type="entry name" value="CLCHANNEL"/>
</dbReference>
<dbReference type="InterPro" id="IPR036721">
    <property type="entry name" value="RCK_C_sf"/>
</dbReference>
<dbReference type="Gene3D" id="1.10.3080.10">
    <property type="entry name" value="Clc chloride channel"/>
    <property type="match status" value="1"/>
</dbReference>
<proteinExistence type="predicted"/>
<keyword evidence="6 10" id="KW-0472">Membrane</keyword>
<dbReference type="InterPro" id="IPR001807">
    <property type="entry name" value="ClC"/>
</dbReference>
<dbReference type="Pfam" id="PF02080">
    <property type="entry name" value="TrkA_C"/>
    <property type="match status" value="1"/>
</dbReference>
<evidence type="ECO:0000256" key="6">
    <source>
        <dbReference type="ARBA" id="ARBA00023136"/>
    </source>
</evidence>
<feature type="transmembrane region" description="Helical" evidence="10">
    <location>
        <begin position="235"/>
        <end position="256"/>
    </location>
</feature>
<protein>
    <submittedName>
        <fullName evidence="12">ClC family H(+)/Cl(-) exchange transporter</fullName>
    </submittedName>
</protein>
<keyword evidence="8" id="KW-0868">Chloride</keyword>
<feature type="transmembrane region" description="Helical" evidence="10">
    <location>
        <begin position="365"/>
        <end position="386"/>
    </location>
</feature>
<evidence type="ECO:0000256" key="5">
    <source>
        <dbReference type="ARBA" id="ARBA00023065"/>
    </source>
</evidence>
<keyword evidence="2" id="KW-0813">Transport</keyword>
<keyword evidence="9" id="KW-0407">Ion channel</keyword>
<feature type="domain" description="RCK C-terminal" evidence="11">
    <location>
        <begin position="437"/>
        <end position="520"/>
    </location>
</feature>
<feature type="transmembrane region" description="Helical" evidence="10">
    <location>
        <begin position="193"/>
        <end position="215"/>
    </location>
</feature>
<sequence>MRVKKSGIYNTLINWRDFRQKIIAEGLVVGIFAGAIAALYRFIIKEADLFREQIYHILRSSGYAVILVWFVFLLVAAYILGMMVKKEPLVSGSGIPQVKGVLSGQMHMKWLRVIIYKFVGGIIALGAGLSLGREGPSVQLGAAAGQGVSRMLGRLKVEEKYLITCGASAGLSAAFSAPLAGAMFALEELHKNFSPLVLVPAMVASMIAGFISHQFFGQVPVFNFGRLNPLPLKYYFYVLILGIITGAFGVAFNLALVKTQEGFKKLQFVMPELKPAIPITVAGILGFILPQVLGGGNALINSLDRMKYSVGFIMILLAVKFLFTMVSYGSGVPGGIFLPLLVIGALTGNLYGSLIVNVLHLNPAYVNNFIVLAMAGYFSAIVKAPITGGILITEMTGSFVHLLALTLISITSYLTADLLKGEPVYDILLERMLAGNKSEKNIPGAGRKILMEIPVCVGSELDGKKIKDVEWDPHCLLVGINRGTSEIIPRGNTRIYPGDYLVVLADEGRAVTIRKKLLDMTEITEK</sequence>
<evidence type="ECO:0000259" key="11">
    <source>
        <dbReference type="PROSITE" id="PS51202"/>
    </source>
</evidence>
<dbReference type="SUPFAM" id="SSF81340">
    <property type="entry name" value="Clc chloride channel"/>
    <property type="match status" value="1"/>
</dbReference>
<reference evidence="12 13" key="1">
    <citation type="submission" date="2018-10" db="EMBL/GenBank/DDBJ databases">
        <authorList>
            <person name="Zhang X."/>
        </authorList>
    </citation>
    <scope>NUCLEOTIDE SEQUENCE [LARGE SCALE GENOMIC DNA]</scope>
    <source>
        <strain evidence="12 13">SK-G1</strain>
    </source>
</reference>
<dbReference type="Pfam" id="PF00654">
    <property type="entry name" value="Voltage_CLC"/>
    <property type="match status" value="1"/>
</dbReference>
<keyword evidence="4 10" id="KW-1133">Transmembrane helix</keyword>
<evidence type="ECO:0000256" key="7">
    <source>
        <dbReference type="ARBA" id="ARBA00023173"/>
    </source>
</evidence>
<dbReference type="GO" id="GO:0005254">
    <property type="term" value="F:chloride channel activity"/>
    <property type="evidence" value="ECO:0007669"/>
    <property type="project" value="UniProtKB-KW"/>
</dbReference>
<evidence type="ECO:0000256" key="8">
    <source>
        <dbReference type="ARBA" id="ARBA00023214"/>
    </source>
</evidence>
<keyword evidence="3 10" id="KW-0812">Transmembrane</keyword>
<evidence type="ECO:0000256" key="3">
    <source>
        <dbReference type="ARBA" id="ARBA00022692"/>
    </source>
</evidence>
<dbReference type="InterPro" id="IPR014743">
    <property type="entry name" value="Cl-channel_core"/>
</dbReference>
<dbReference type="GO" id="GO:0006813">
    <property type="term" value="P:potassium ion transport"/>
    <property type="evidence" value="ECO:0007669"/>
    <property type="project" value="InterPro"/>
</dbReference>
<dbReference type="SUPFAM" id="SSF116726">
    <property type="entry name" value="TrkA C-terminal domain-like"/>
    <property type="match status" value="1"/>
</dbReference>
<evidence type="ECO:0000256" key="1">
    <source>
        <dbReference type="ARBA" id="ARBA00004141"/>
    </source>
</evidence>
<keyword evidence="5" id="KW-0406">Ion transport</keyword>
<evidence type="ECO:0000256" key="4">
    <source>
        <dbReference type="ARBA" id="ARBA00022989"/>
    </source>
</evidence>
<dbReference type="PANTHER" id="PTHR43427">
    <property type="entry name" value="CHLORIDE CHANNEL PROTEIN CLC-E"/>
    <property type="match status" value="1"/>
</dbReference>